<dbReference type="InterPro" id="IPR000673">
    <property type="entry name" value="Sig_transdc_resp-reg_Me-estase"/>
</dbReference>
<protein>
    <recommendedName>
        <fullName evidence="4">protein-glutamate methylesterase</fullName>
        <ecNumber evidence="4">3.1.1.61</ecNumber>
    </recommendedName>
</protein>
<feature type="active site" evidence="6">
    <location>
        <position position="264"/>
    </location>
</feature>
<evidence type="ECO:0000313" key="10">
    <source>
        <dbReference type="EMBL" id="MBK3331746.1"/>
    </source>
</evidence>
<dbReference type="Proteomes" id="UP000772812">
    <property type="component" value="Unassembled WGS sequence"/>
</dbReference>
<keyword evidence="11" id="KW-1185">Reference proteome</keyword>
<keyword evidence="1" id="KW-0963">Cytoplasm</keyword>
<dbReference type="PROSITE" id="PS50122">
    <property type="entry name" value="CHEB"/>
    <property type="match status" value="1"/>
</dbReference>
<gene>
    <name evidence="10" type="ORF">GWK41_01540</name>
</gene>
<dbReference type="SMART" id="SM00448">
    <property type="entry name" value="REC"/>
    <property type="match status" value="1"/>
</dbReference>
<dbReference type="Gene3D" id="3.40.50.2300">
    <property type="match status" value="1"/>
</dbReference>
<organism evidence="10 11">
    <name type="scientific">Persephonella atlantica</name>
    <dbReference type="NCBI Taxonomy" id="2699429"/>
    <lineage>
        <taxon>Bacteria</taxon>
        <taxon>Pseudomonadati</taxon>
        <taxon>Aquificota</taxon>
        <taxon>Aquificia</taxon>
        <taxon>Aquificales</taxon>
        <taxon>Hydrogenothermaceae</taxon>
        <taxon>Persephonella</taxon>
    </lineage>
</organism>
<dbReference type="InterPro" id="IPR035909">
    <property type="entry name" value="CheB_C"/>
</dbReference>
<evidence type="ECO:0000313" key="11">
    <source>
        <dbReference type="Proteomes" id="UP000772812"/>
    </source>
</evidence>
<feature type="domain" description="CheB-type methylesterase" evidence="9">
    <location>
        <begin position="128"/>
        <end position="316"/>
    </location>
</feature>
<feature type="active site" evidence="6">
    <location>
        <position position="167"/>
    </location>
</feature>
<dbReference type="SUPFAM" id="SSF52172">
    <property type="entry name" value="CheY-like"/>
    <property type="match status" value="1"/>
</dbReference>
<keyword evidence="3 6" id="KW-0378">Hydrolase</keyword>
<evidence type="ECO:0000256" key="4">
    <source>
        <dbReference type="ARBA" id="ARBA00039140"/>
    </source>
</evidence>
<dbReference type="Pfam" id="PF01339">
    <property type="entry name" value="CheB_methylest"/>
    <property type="match status" value="1"/>
</dbReference>
<dbReference type="RefSeq" id="WP_200673151.1">
    <property type="nucleotide sequence ID" value="NZ_JAACYA010000001.1"/>
</dbReference>
<comment type="caution">
    <text evidence="10">The sequence shown here is derived from an EMBL/GenBank/DDBJ whole genome shotgun (WGS) entry which is preliminary data.</text>
</comment>
<reference evidence="10 11" key="1">
    <citation type="journal article" date="2021" name="Syst. Appl. Microbiol.">
        <title>Persephonella atlantica sp. nov.: How to adapt to physico-chemical gradients in high temperature hydrothermal habitats.</title>
        <authorList>
            <person name="Francois D.X."/>
            <person name="Godfroy A."/>
            <person name="Mathien C."/>
            <person name="Aube J."/>
            <person name="Cathalot C."/>
            <person name="Lesongeur F."/>
            <person name="L'Haridon S."/>
            <person name="Philippon X."/>
            <person name="Roussel E.G."/>
        </authorList>
    </citation>
    <scope>NUCLEOTIDE SEQUENCE [LARGE SCALE GENOMIC DNA]</scope>
    <source>
        <strain evidence="10 11">MO1340</strain>
    </source>
</reference>
<evidence type="ECO:0000256" key="1">
    <source>
        <dbReference type="ARBA" id="ARBA00022490"/>
    </source>
</evidence>
<evidence type="ECO:0000259" key="8">
    <source>
        <dbReference type="PROSITE" id="PS50110"/>
    </source>
</evidence>
<feature type="modified residue" description="4-aspartylphosphate" evidence="7">
    <location>
        <position position="52"/>
    </location>
</feature>
<dbReference type="CDD" id="cd16432">
    <property type="entry name" value="CheB_Rec"/>
    <property type="match status" value="1"/>
</dbReference>
<feature type="domain" description="Response regulatory" evidence="8">
    <location>
        <begin position="3"/>
        <end position="118"/>
    </location>
</feature>
<dbReference type="PROSITE" id="PS50110">
    <property type="entry name" value="RESPONSE_REGULATORY"/>
    <property type="match status" value="1"/>
</dbReference>
<keyword evidence="7" id="KW-0597">Phosphoprotein</keyword>
<dbReference type="InterPro" id="IPR011006">
    <property type="entry name" value="CheY-like_superfamily"/>
</dbReference>
<evidence type="ECO:0000256" key="5">
    <source>
        <dbReference type="ARBA" id="ARBA00048267"/>
    </source>
</evidence>
<dbReference type="InterPro" id="IPR001789">
    <property type="entry name" value="Sig_transdc_resp-reg_receiver"/>
</dbReference>
<keyword evidence="2 6" id="KW-0145">Chemotaxis</keyword>
<dbReference type="Gene3D" id="3.40.50.180">
    <property type="entry name" value="Methylesterase CheB, C-terminal domain"/>
    <property type="match status" value="1"/>
</dbReference>
<dbReference type="EC" id="3.1.1.61" evidence="4"/>
<evidence type="ECO:0000256" key="7">
    <source>
        <dbReference type="PROSITE-ProRule" id="PRU00169"/>
    </source>
</evidence>
<accession>A0ABS1GFZ2</accession>
<evidence type="ECO:0000259" key="9">
    <source>
        <dbReference type="PROSITE" id="PS50122"/>
    </source>
</evidence>
<sequence>MIKALVVDNSKTVRRFLSGLLKSAGLSVDEAEDGYSALKKIKKNQYQIITVDLEIPGIDGIELIRQSGYIKGTKIIIISSHITEELFNKIKSINPSVVSYIKKEGKLGLDLKNAEDSVKQKINKCLEYLDSPKYIFVGASTGGPRIIEAIVRSLPEGYPHPVCVVQHMPPEFTKTFARRLNSLSRIKVVEAKENEELTGGKVIIGKGGNHLNFSVKDGKIVCMLKKNRNNSLFIPSINEMFMSALNVIHPRHIVAVLLTGIGNDGVEGIVRLKKSGATTIVESSETATVYGMPKEAVNRGGAVKILPYYKIIDEIVKMGKDTI</sequence>
<dbReference type="PIRSF" id="PIRSF000876">
    <property type="entry name" value="RR_chemtxs_CheB"/>
    <property type="match status" value="1"/>
</dbReference>
<evidence type="ECO:0000256" key="2">
    <source>
        <dbReference type="ARBA" id="ARBA00022500"/>
    </source>
</evidence>
<evidence type="ECO:0000256" key="3">
    <source>
        <dbReference type="ARBA" id="ARBA00022801"/>
    </source>
</evidence>
<dbReference type="EMBL" id="JAACYA010000001">
    <property type="protein sequence ID" value="MBK3331746.1"/>
    <property type="molecule type" value="Genomic_DNA"/>
</dbReference>
<dbReference type="Pfam" id="PF00072">
    <property type="entry name" value="Response_reg"/>
    <property type="match status" value="1"/>
</dbReference>
<dbReference type="CDD" id="cd00156">
    <property type="entry name" value="REC"/>
    <property type="match status" value="1"/>
</dbReference>
<evidence type="ECO:0000256" key="6">
    <source>
        <dbReference type="PROSITE-ProRule" id="PRU00050"/>
    </source>
</evidence>
<proteinExistence type="predicted"/>
<dbReference type="PANTHER" id="PTHR42872:SF6">
    <property type="entry name" value="PROTEIN-GLUTAMATE METHYLESTERASE_PROTEIN-GLUTAMINE GLUTAMINASE"/>
    <property type="match status" value="1"/>
</dbReference>
<feature type="active site" evidence="6">
    <location>
        <position position="140"/>
    </location>
</feature>
<comment type="catalytic activity">
    <reaction evidence="5">
        <text>[protein]-L-glutamate 5-O-methyl ester + H2O = L-glutamyl-[protein] + methanol + H(+)</text>
        <dbReference type="Rhea" id="RHEA:23236"/>
        <dbReference type="Rhea" id="RHEA-COMP:10208"/>
        <dbReference type="Rhea" id="RHEA-COMP:10311"/>
        <dbReference type="ChEBI" id="CHEBI:15377"/>
        <dbReference type="ChEBI" id="CHEBI:15378"/>
        <dbReference type="ChEBI" id="CHEBI:17790"/>
        <dbReference type="ChEBI" id="CHEBI:29973"/>
        <dbReference type="ChEBI" id="CHEBI:82795"/>
        <dbReference type="EC" id="3.1.1.61"/>
    </reaction>
</comment>
<dbReference type="SUPFAM" id="SSF52738">
    <property type="entry name" value="Methylesterase CheB, C-terminal domain"/>
    <property type="match status" value="1"/>
</dbReference>
<name>A0ABS1GFZ2_9AQUI</name>
<dbReference type="PANTHER" id="PTHR42872">
    <property type="entry name" value="PROTEIN-GLUTAMATE METHYLESTERASE/PROTEIN-GLUTAMINE GLUTAMINASE"/>
    <property type="match status" value="1"/>
</dbReference>
<dbReference type="InterPro" id="IPR008248">
    <property type="entry name" value="CheB-like"/>
</dbReference>